<keyword evidence="4" id="KW-1185">Reference proteome</keyword>
<evidence type="ECO:0000313" key="3">
    <source>
        <dbReference type="EMBL" id="CAG2055680.1"/>
    </source>
</evidence>
<keyword evidence="1" id="KW-0175">Coiled coil</keyword>
<evidence type="ECO:0000313" key="4">
    <source>
        <dbReference type="Proteomes" id="UP001153148"/>
    </source>
</evidence>
<protein>
    <recommendedName>
        <fullName evidence="2">Synaptonemal complex protein 2 Spt16M-like domain-containing protein</fullName>
    </recommendedName>
</protein>
<organism evidence="3 4">
    <name type="scientific">Timema podura</name>
    <name type="common">Walking stick</name>
    <dbReference type="NCBI Taxonomy" id="61482"/>
    <lineage>
        <taxon>Eukaryota</taxon>
        <taxon>Metazoa</taxon>
        <taxon>Ecdysozoa</taxon>
        <taxon>Arthropoda</taxon>
        <taxon>Hexapoda</taxon>
        <taxon>Insecta</taxon>
        <taxon>Pterygota</taxon>
        <taxon>Neoptera</taxon>
        <taxon>Polyneoptera</taxon>
        <taxon>Phasmatodea</taxon>
        <taxon>Timematodea</taxon>
        <taxon>Timematoidea</taxon>
        <taxon>Timematidae</taxon>
        <taxon>Timema</taxon>
    </lineage>
</organism>
<dbReference type="PANTHER" id="PTHR15607">
    <property type="entry name" value="SYNAPTONEMAL COMPLEX PROTEIN-RELATED"/>
    <property type="match status" value="1"/>
</dbReference>
<feature type="domain" description="Synaptonemal complex protein 2 Spt16M-like" evidence="2">
    <location>
        <begin position="62"/>
        <end position="180"/>
    </location>
</feature>
<sequence length="456" mass="52739">MQCFVLEAILHLEADNTSLNRVFQLWPDVKQAFLSCTFQDFNKECRYLLNILNHALGPKQLVFSLPCVRLYVGTEELSKPKGSSNMWVDINCGSRTVSAQHLNPHSQKTLSSVLIVDHHKVANAALEKRSEKGLIGSDEYVVLRVSLNKANNGFSSTQIKILFKKSVLPLDLENILKRLFGDTFQVMNNKRILKPIKTSSKASISKELENLSTDSKKKHKSKYSKIIRKEIIHTAAYDPIVKLSCEQNTMIRTMIQNAETESDRFHNHKEGYPTSEEHNTYNGIPSLSCLQSTQEMLENHIQKRSRYLSEFQAKVMRKLQSCFSDTYERNQKQRFAVVNRYLIEIENEMQVMEAHQTQLKTFEQQLTRLREYITKIISSQSISSKNVSHSLSEMRDLHRKLCDELGKLESSHKNDLDTDMKSAREKSFDVMRQFWAHERKQAFLKMNLAIQSILLC</sequence>
<gene>
    <name evidence="3" type="ORF">TPAB3V08_LOCUS2680</name>
</gene>
<evidence type="ECO:0000259" key="2">
    <source>
        <dbReference type="Pfam" id="PF18584"/>
    </source>
</evidence>
<dbReference type="EMBL" id="CAJPIN010002776">
    <property type="protein sequence ID" value="CAG2055680.1"/>
    <property type="molecule type" value="Genomic_DNA"/>
</dbReference>
<proteinExistence type="predicted"/>
<dbReference type="PANTHER" id="PTHR15607:SF18">
    <property type="entry name" value="SYNAPTONEMAL COMPLEX PROTEIN 2-LIKE ISOFORM X1"/>
    <property type="match status" value="1"/>
</dbReference>
<dbReference type="InterPro" id="IPR024835">
    <property type="entry name" value="SYCP2-like"/>
</dbReference>
<feature type="coiled-coil region" evidence="1">
    <location>
        <begin position="345"/>
        <end position="372"/>
    </location>
</feature>
<evidence type="ECO:0000256" key="1">
    <source>
        <dbReference type="SAM" id="Coils"/>
    </source>
</evidence>
<dbReference type="InterPro" id="IPR040560">
    <property type="entry name" value="SYCP2_SLD"/>
</dbReference>
<comment type="caution">
    <text evidence="3">The sequence shown here is derived from an EMBL/GenBank/DDBJ whole genome shotgun (WGS) entry which is preliminary data.</text>
</comment>
<dbReference type="Proteomes" id="UP001153148">
    <property type="component" value="Unassembled WGS sequence"/>
</dbReference>
<accession>A0ABN7NIH9</accession>
<reference evidence="3" key="1">
    <citation type="submission" date="2021-03" db="EMBL/GenBank/DDBJ databases">
        <authorList>
            <person name="Tran Van P."/>
        </authorList>
    </citation>
    <scope>NUCLEOTIDE SEQUENCE</scope>
</reference>
<name>A0ABN7NIH9_TIMPD</name>
<dbReference type="Pfam" id="PF18584">
    <property type="entry name" value="SYCP2_SLD"/>
    <property type="match status" value="1"/>
</dbReference>
<feature type="non-terminal residue" evidence="3">
    <location>
        <position position="456"/>
    </location>
</feature>